<keyword evidence="2" id="KW-0472">Membrane</keyword>
<keyword evidence="2" id="KW-0812">Transmembrane</keyword>
<accession>A0A2S5BDE2</accession>
<evidence type="ECO:0000259" key="4">
    <source>
        <dbReference type="Pfam" id="PF24855"/>
    </source>
</evidence>
<dbReference type="Pfam" id="PF24855">
    <property type="entry name" value="DUF7729"/>
    <property type="match status" value="1"/>
</dbReference>
<keyword evidence="6" id="KW-1185">Reference proteome</keyword>
<dbReference type="InterPro" id="IPR056146">
    <property type="entry name" value="DUF7729"/>
</dbReference>
<dbReference type="PANTHER" id="PTHR39460:SF1">
    <property type="entry name" value="C6 TRANSCRIPTION FACTOR"/>
    <property type="match status" value="1"/>
</dbReference>
<feature type="domain" description="DUF7729" evidence="4">
    <location>
        <begin position="204"/>
        <end position="408"/>
    </location>
</feature>
<dbReference type="AlphaFoldDB" id="A0A2S5BDE2"/>
<feature type="compositionally biased region" description="Basic and acidic residues" evidence="1">
    <location>
        <begin position="105"/>
        <end position="135"/>
    </location>
</feature>
<feature type="region of interest" description="Disordered" evidence="1">
    <location>
        <begin position="103"/>
        <end position="173"/>
    </location>
</feature>
<sequence length="455" mass="46985">MDVPRSLPRTVKRQRTRSPLSLWLVLSSAACAAVAAAAASPPSPVETASINLALEPRLRPRTADMAPLGARTLSADYGTTVAFPTGVLGLEEVGAELGHVARSGAADRTDAEDPNEPQRDDRSLAGLHVQREKRQGTTATSTTSATATQASSTSIAQSGSATPTSSIPSSDASTAAWSSSASASASETASAPSTATSGVPSGYQLPQPFDSTLGTNFSSTACPSFFATFLADPAFQACAPFSLLLTTSTGFFQAEKQPTTLLPYALNASCSASIDTCSAVMDSLAAKIKLPNTCARDLALGNPLVTEALDGFRSYRLMRQAGCLLSNTTGQYCFAEAAAKDDPSDLYFYYLPEGTTLPSGTTPDCDSCTQNLMGIYASYATNTTLPISKTYSSGRAAVALSCGPTFAPVVSAVTSTSSARSMRIRLDGVGMAAAAAAVVWMPFASMAVPFLLRLS</sequence>
<dbReference type="EMBL" id="PJQD01000021">
    <property type="protein sequence ID" value="POY74778.1"/>
    <property type="molecule type" value="Genomic_DNA"/>
</dbReference>
<evidence type="ECO:0000256" key="1">
    <source>
        <dbReference type="SAM" id="MobiDB-lite"/>
    </source>
</evidence>
<feature type="signal peptide" evidence="3">
    <location>
        <begin position="1"/>
        <end position="38"/>
    </location>
</feature>
<protein>
    <recommendedName>
        <fullName evidence="4">DUF7729 domain-containing protein</fullName>
    </recommendedName>
</protein>
<dbReference type="Proteomes" id="UP000237144">
    <property type="component" value="Unassembled WGS sequence"/>
</dbReference>
<evidence type="ECO:0000313" key="6">
    <source>
        <dbReference type="Proteomes" id="UP000237144"/>
    </source>
</evidence>
<evidence type="ECO:0000313" key="5">
    <source>
        <dbReference type="EMBL" id="POY74778.1"/>
    </source>
</evidence>
<gene>
    <name evidence="5" type="ORF">BMF94_2051</name>
</gene>
<proteinExistence type="predicted"/>
<comment type="caution">
    <text evidence="5">The sequence shown here is derived from an EMBL/GenBank/DDBJ whole genome shotgun (WGS) entry which is preliminary data.</text>
</comment>
<reference evidence="5 6" key="1">
    <citation type="journal article" date="2018" name="Front. Microbiol.">
        <title>Prospects for Fungal Bioremediation of Acidic Radioactive Waste Sites: Characterization and Genome Sequence of Rhodotorula taiwanensis MD1149.</title>
        <authorList>
            <person name="Tkavc R."/>
            <person name="Matrosova V.Y."/>
            <person name="Grichenko O.E."/>
            <person name="Gostincar C."/>
            <person name="Volpe R.P."/>
            <person name="Klimenkova P."/>
            <person name="Gaidamakova E.K."/>
            <person name="Zhou C.E."/>
            <person name="Stewart B.J."/>
            <person name="Lyman M.G."/>
            <person name="Malfatti S.A."/>
            <person name="Rubinfeld B."/>
            <person name="Courtot M."/>
            <person name="Singh J."/>
            <person name="Dalgard C.L."/>
            <person name="Hamilton T."/>
            <person name="Frey K.G."/>
            <person name="Gunde-Cimerman N."/>
            <person name="Dugan L."/>
            <person name="Daly M.J."/>
        </authorList>
    </citation>
    <scope>NUCLEOTIDE SEQUENCE [LARGE SCALE GENOMIC DNA]</scope>
    <source>
        <strain evidence="5 6">MD1149</strain>
    </source>
</reference>
<keyword evidence="2" id="KW-1133">Transmembrane helix</keyword>
<dbReference type="PROSITE" id="PS51257">
    <property type="entry name" value="PROKAR_LIPOPROTEIN"/>
    <property type="match status" value="1"/>
</dbReference>
<dbReference type="OrthoDB" id="2564812at2759"/>
<organism evidence="5 6">
    <name type="scientific">Rhodotorula taiwanensis</name>
    <dbReference type="NCBI Taxonomy" id="741276"/>
    <lineage>
        <taxon>Eukaryota</taxon>
        <taxon>Fungi</taxon>
        <taxon>Dikarya</taxon>
        <taxon>Basidiomycota</taxon>
        <taxon>Pucciniomycotina</taxon>
        <taxon>Microbotryomycetes</taxon>
        <taxon>Sporidiobolales</taxon>
        <taxon>Sporidiobolaceae</taxon>
        <taxon>Rhodotorula</taxon>
    </lineage>
</organism>
<evidence type="ECO:0000256" key="3">
    <source>
        <dbReference type="SAM" id="SignalP"/>
    </source>
</evidence>
<feature type="compositionally biased region" description="Low complexity" evidence="1">
    <location>
        <begin position="136"/>
        <end position="162"/>
    </location>
</feature>
<keyword evidence="3" id="KW-0732">Signal</keyword>
<evidence type="ECO:0000256" key="2">
    <source>
        <dbReference type="SAM" id="Phobius"/>
    </source>
</evidence>
<dbReference type="PANTHER" id="PTHR39460">
    <property type="entry name" value="EXPRESSED PROTEIN"/>
    <property type="match status" value="1"/>
</dbReference>
<feature type="chain" id="PRO_5015454963" description="DUF7729 domain-containing protein" evidence="3">
    <location>
        <begin position="39"/>
        <end position="455"/>
    </location>
</feature>
<name>A0A2S5BDE2_9BASI</name>
<feature type="transmembrane region" description="Helical" evidence="2">
    <location>
        <begin position="429"/>
        <end position="452"/>
    </location>
</feature>